<feature type="compositionally biased region" description="Polar residues" evidence="2">
    <location>
        <begin position="119"/>
        <end position="132"/>
    </location>
</feature>
<comment type="similarity">
    <text evidence="1">Belongs to the CCDC53 family.</text>
</comment>
<evidence type="ECO:0000256" key="1">
    <source>
        <dbReference type="ARBA" id="ARBA00006290"/>
    </source>
</evidence>
<organism evidence="3 4">
    <name type="scientific">Angiostrongylus cantonensis</name>
    <name type="common">Rat lungworm</name>
    <dbReference type="NCBI Taxonomy" id="6313"/>
    <lineage>
        <taxon>Eukaryota</taxon>
        <taxon>Metazoa</taxon>
        <taxon>Ecdysozoa</taxon>
        <taxon>Nematoda</taxon>
        <taxon>Chromadorea</taxon>
        <taxon>Rhabditida</taxon>
        <taxon>Rhabditina</taxon>
        <taxon>Rhabditomorpha</taxon>
        <taxon>Strongyloidea</taxon>
        <taxon>Metastrongylidae</taxon>
        <taxon>Angiostrongylus</taxon>
    </lineage>
</organism>
<feature type="compositionally biased region" description="Low complexity" evidence="2">
    <location>
        <begin position="140"/>
        <end position="151"/>
    </location>
</feature>
<name>A0A0K0CU65_ANGCA</name>
<dbReference type="GO" id="GO:0030041">
    <property type="term" value="P:actin filament polymerization"/>
    <property type="evidence" value="ECO:0007669"/>
    <property type="project" value="TreeGrafter"/>
</dbReference>
<reference evidence="4" key="2">
    <citation type="submission" date="2017-02" db="UniProtKB">
        <authorList>
            <consortium name="WormBaseParasite"/>
        </authorList>
    </citation>
    <scope>IDENTIFICATION</scope>
</reference>
<dbReference type="GO" id="GO:0071203">
    <property type="term" value="C:WASH complex"/>
    <property type="evidence" value="ECO:0007669"/>
    <property type="project" value="InterPro"/>
</dbReference>
<dbReference type="Proteomes" id="UP000035642">
    <property type="component" value="Unassembled WGS sequence"/>
</dbReference>
<protein>
    <submittedName>
        <fullName evidence="4">WASH_WAHD domain-containing protein</fullName>
    </submittedName>
</protein>
<accession>A0A0K0CU65</accession>
<proteinExistence type="inferred from homology"/>
<evidence type="ECO:0000313" key="4">
    <source>
        <dbReference type="WBParaSite" id="ACAC_0000072401-mRNA-1"/>
    </source>
</evidence>
<evidence type="ECO:0000313" key="3">
    <source>
        <dbReference type="Proteomes" id="UP000035642"/>
    </source>
</evidence>
<keyword evidence="3" id="KW-1185">Reference proteome</keyword>
<evidence type="ECO:0000256" key="2">
    <source>
        <dbReference type="SAM" id="MobiDB-lite"/>
    </source>
</evidence>
<reference evidence="3" key="1">
    <citation type="submission" date="2012-09" db="EMBL/GenBank/DDBJ databases">
        <authorList>
            <person name="Martin A.A."/>
        </authorList>
    </citation>
    <scope>NUCLEOTIDE SEQUENCE</scope>
</reference>
<dbReference type="WBParaSite" id="ACAC_0000072401-mRNA-1">
    <property type="protein sequence ID" value="ACAC_0000072401-mRNA-1"/>
    <property type="gene ID" value="ACAC_0000072401"/>
</dbReference>
<dbReference type="PANTHER" id="PTHR13015:SF0">
    <property type="entry name" value="WASH COMPLEX SUBUNIT 3"/>
    <property type="match status" value="1"/>
</dbReference>
<sequence length="151" mass="16692">MLDFLNTFVTRAETAILEADQRLRSADTKLKILEAKVRSRKIQYFRFSLPEASGEAVPSVKNKSESHEPTKCVVLVKDDPAFTKYFRMLKLGVVEAAVKLKMQSEGVDPSLLDQPYAPSPNTANSPPLSLNSDVRRGHSESSSVSSFSDSD</sequence>
<dbReference type="GO" id="GO:0006887">
    <property type="term" value="P:exocytosis"/>
    <property type="evidence" value="ECO:0007669"/>
    <property type="project" value="TreeGrafter"/>
</dbReference>
<dbReference type="InterPro" id="IPR019309">
    <property type="entry name" value="WASHC3"/>
</dbReference>
<dbReference type="AlphaFoldDB" id="A0A0K0CU65"/>
<dbReference type="Pfam" id="PF10152">
    <property type="entry name" value="CCDC53"/>
    <property type="match status" value="2"/>
</dbReference>
<dbReference type="STRING" id="6313.A0A0K0CU65"/>
<dbReference type="PANTHER" id="PTHR13015">
    <property type="entry name" value="PROTEIN AD-016-RELATED"/>
    <property type="match status" value="1"/>
</dbReference>
<feature type="region of interest" description="Disordered" evidence="2">
    <location>
        <begin position="109"/>
        <end position="151"/>
    </location>
</feature>